<feature type="compositionally biased region" description="Acidic residues" evidence="1">
    <location>
        <begin position="763"/>
        <end position="777"/>
    </location>
</feature>
<dbReference type="NCBIfam" id="TIGR03505">
    <property type="entry name" value="FimV_core"/>
    <property type="match status" value="1"/>
</dbReference>
<evidence type="ECO:0000256" key="3">
    <source>
        <dbReference type="SAM" id="SignalP"/>
    </source>
</evidence>
<feature type="compositionally biased region" description="Acidic residues" evidence="1">
    <location>
        <begin position="837"/>
        <end position="847"/>
    </location>
</feature>
<dbReference type="CDD" id="cd00118">
    <property type="entry name" value="LysM"/>
    <property type="match status" value="1"/>
</dbReference>
<dbReference type="Gene3D" id="3.10.350.10">
    <property type="entry name" value="LysM domain"/>
    <property type="match status" value="1"/>
</dbReference>
<dbReference type="Proteomes" id="UP000095342">
    <property type="component" value="Chromosome"/>
</dbReference>
<accession>A0A1D8K8U2</accession>
<dbReference type="Pfam" id="PF25800">
    <property type="entry name" value="FimV_N"/>
    <property type="match status" value="1"/>
</dbReference>
<evidence type="ECO:0000256" key="1">
    <source>
        <dbReference type="SAM" id="MobiDB-lite"/>
    </source>
</evidence>
<sequence>MNVRRLALGLSLIGCLLAPVTSEALGLGPIDVRTSLNQPLQADIQLQGVSPGDISAITASLASPSLFSRVGIPRPDYLDTLHFKVVSSSNGTPVIRVTTTQAVHQPFLDFLLEVNWSGGRLLREYTILLNPPNYMQGHSEASSQMPTVVAPPAQAPVLGMQTSNAPPKPATRTTVMAKPSMTSSRGGIGQYRVKKGDALWDIAKSEGASTGAEINRMMVGILRANPDAFIKDNVNGLRTGYVLRIPSTSQLSSISSSAATSEVAKQNTLWRQYAMRMAGKTVAESQLKAGGSTPGTPKPANGGKTATNEGGHLRIMGTEAKSTGTSGGQMAMVDGTGKANLEHELSLAKEAAVSNQQQIDDLQSRINALQGIVSKQQKLLELKNQELATLQAKLGHAGTANNQPAMAMMPAPTTAQHPVTQAATMPHAATSATPSTAAMPATTTAAKPASATEAQPKVKHATPPAKPEVKHAVPPAKPTPPKPQSSGSIVDMVLDNPNYLMAVGGLALLLLVLLWLIVRRSGKAKQAPVVRGLDPSLGDGPSIGGEKGSSVESSTALAGAVVAGAAATAAVAATAHADEGEGQQHEDELSDLTDFDDAEPLTGDEPSAATDDAMAEADVYIAYGLYPQAEAVIQKAIEDEPDNHDYRAKLLECHYAAKDKDAFDREAKGLLDDLGNNQQDPVWQRVAALGKSLNPDNPLYMGADTSGLNADDIVGAKSDLSDLDLGEADDLDDMDVELGDDGVDAKSTAAVQDDDEVFDLGELDLGDDENAFDDLDFGDPNTHEEAIAEPAADSPAQTEPTAAEDDSLTSLDFSMDDLDLPSLDEHEEEPATATSSEPDDLGLDFESMDIAAAPEESVSSQAEAQVSPDDLESLDFDLDLGSEVPKSSEPPVATTDVLSEPKSPEETTVTATAELDTLPSDGDLDNLDDIGDLEDLEFDVNDIESESATEGGSLITDGDEVATKLDLAKAYIDMGDEEGAQSTLQEVMAEGSPEQREEAEALLKQMS</sequence>
<feature type="region of interest" description="Disordered" evidence="1">
    <location>
        <begin position="527"/>
        <end position="550"/>
    </location>
</feature>
<organism evidence="5 6">
    <name type="scientific">Acidihalobacter aeolianus</name>
    <dbReference type="NCBI Taxonomy" id="2792603"/>
    <lineage>
        <taxon>Bacteria</taxon>
        <taxon>Pseudomonadati</taxon>
        <taxon>Pseudomonadota</taxon>
        <taxon>Gammaproteobacteria</taxon>
        <taxon>Chromatiales</taxon>
        <taxon>Ectothiorhodospiraceae</taxon>
        <taxon>Acidihalobacter</taxon>
    </lineage>
</organism>
<feature type="compositionally biased region" description="Low complexity" evidence="1">
    <location>
        <begin position="427"/>
        <end position="454"/>
    </location>
</feature>
<dbReference type="InterPro" id="IPR004152">
    <property type="entry name" value="GAT_dom"/>
</dbReference>
<feature type="region of interest" description="Disordered" evidence="1">
    <location>
        <begin position="427"/>
        <end position="486"/>
    </location>
</feature>
<evidence type="ECO:0000313" key="5">
    <source>
        <dbReference type="EMBL" id="AOV17370.1"/>
    </source>
</evidence>
<dbReference type="InterPro" id="IPR020011">
    <property type="entry name" value="FimV_C"/>
</dbReference>
<proteinExistence type="predicted"/>
<dbReference type="KEGG" id="aaeo:BJI67_10150"/>
<dbReference type="InterPro" id="IPR036779">
    <property type="entry name" value="LysM_dom_sf"/>
</dbReference>
<keyword evidence="6" id="KW-1185">Reference proteome</keyword>
<feature type="region of interest" description="Disordered" evidence="1">
    <location>
        <begin position="763"/>
        <end position="930"/>
    </location>
</feature>
<feature type="region of interest" description="Disordered" evidence="1">
    <location>
        <begin position="162"/>
        <end position="188"/>
    </location>
</feature>
<dbReference type="GO" id="GO:0035091">
    <property type="term" value="F:phosphatidylinositol binding"/>
    <property type="evidence" value="ECO:0007669"/>
    <property type="project" value="InterPro"/>
</dbReference>
<feature type="domain" description="GAT" evidence="4">
    <location>
        <begin position="977"/>
        <end position="1007"/>
    </location>
</feature>
<reference evidence="5 6" key="1">
    <citation type="submission" date="2016-09" db="EMBL/GenBank/DDBJ databases">
        <title>Acidihalobacter prosperus V6 (DSM14174).</title>
        <authorList>
            <person name="Khaleque H.N."/>
            <person name="Ramsay J.P."/>
            <person name="Murphy R.J.T."/>
            <person name="Kaksonen A.H."/>
            <person name="Boxall N.J."/>
            <person name="Watkin E.L.J."/>
        </authorList>
    </citation>
    <scope>NUCLEOTIDE SEQUENCE [LARGE SCALE GENOMIC DNA]</scope>
    <source>
        <strain evidence="5 6">V6</strain>
    </source>
</reference>
<dbReference type="InterPro" id="IPR011990">
    <property type="entry name" value="TPR-like_helical_dom_sf"/>
</dbReference>
<dbReference type="InterPro" id="IPR057840">
    <property type="entry name" value="FimV_N"/>
</dbReference>
<keyword evidence="2" id="KW-1133">Transmembrane helix</keyword>
<dbReference type="PROSITE" id="PS50909">
    <property type="entry name" value="GAT"/>
    <property type="match status" value="1"/>
</dbReference>
<feature type="transmembrane region" description="Helical" evidence="2">
    <location>
        <begin position="499"/>
        <end position="518"/>
    </location>
</feature>
<dbReference type="InterPro" id="IPR018392">
    <property type="entry name" value="LysM"/>
</dbReference>
<feature type="region of interest" description="Disordered" evidence="1">
    <location>
        <begin position="287"/>
        <end position="310"/>
    </location>
</feature>
<dbReference type="Gene3D" id="1.25.40.10">
    <property type="entry name" value="Tetratricopeptide repeat domain"/>
    <property type="match status" value="1"/>
</dbReference>
<dbReference type="GO" id="GO:0043130">
    <property type="term" value="F:ubiquitin binding"/>
    <property type="evidence" value="ECO:0007669"/>
    <property type="project" value="InterPro"/>
</dbReference>
<keyword evidence="2" id="KW-0812">Transmembrane</keyword>
<evidence type="ECO:0000313" key="6">
    <source>
        <dbReference type="Proteomes" id="UP000095342"/>
    </source>
</evidence>
<keyword evidence="2" id="KW-0472">Membrane</keyword>
<name>A0A1D8K8U2_9GAMM</name>
<evidence type="ECO:0000259" key="4">
    <source>
        <dbReference type="PROSITE" id="PS50909"/>
    </source>
</evidence>
<dbReference type="AlphaFoldDB" id="A0A1D8K8U2"/>
<dbReference type="RefSeq" id="WP_070072923.1">
    <property type="nucleotide sequence ID" value="NZ_CP017448.1"/>
</dbReference>
<protein>
    <recommendedName>
        <fullName evidence="4">GAT domain-containing protein</fullName>
    </recommendedName>
</protein>
<gene>
    <name evidence="5" type="ORF">BJI67_10150</name>
</gene>
<feature type="chain" id="PRO_5009109795" description="GAT domain-containing protein" evidence="3">
    <location>
        <begin position="25"/>
        <end position="1007"/>
    </location>
</feature>
<dbReference type="NCBIfam" id="TIGR03504">
    <property type="entry name" value="FimV_Cterm"/>
    <property type="match status" value="1"/>
</dbReference>
<dbReference type="InterPro" id="IPR038440">
    <property type="entry name" value="FimV_C_sf"/>
</dbReference>
<keyword evidence="3" id="KW-0732">Signal</keyword>
<dbReference type="EMBL" id="CP017448">
    <property type="protein sequence ID" value="AOV17370.1"/>
    <property type="molecule type" value="Genomic_DNA"/>
</dbReference>
<evidence type="ECO:0000256" key="2">
    <source>
        <dbReference type="SAM" id="Phobius"/>
    </source>
</evidence>
<feature type="signal peptide" evidence="3">
    <location>
        <begin position="1"/>
        <end position="24"/>
    </location>
</feature>
<feature type="compositionally biased region" description="Acidic residues" evidence="1">
    <location>
        <begin position="869"/>
        <end position="880"/>
    </location>
</feature>
<dbReference type="Gene3D" id="1.20.58.2200">
    <property type="match status" value="1"/>
</dbReference>
<dbReference type="InterPro" id="IPR020012">
    <property type="entry name" value="LysM_FimV"/>
</dbReference>